<evidence type="ECO:0000256" key="5">
    <source>
        <dbReference type="ARBA" id="ARBA00022741"/>
    </source>
</evidence>
<dbReference type="CDD" id="cd00130">
    <property type="entry name" value="PAS"/>
    <property type="match status" value="1"/>
</dbReference>
<evidence type="ECO:0000313" key="17">
    <source>
        <dbReference type="Proteomes" id="UP001168380"/>
    </source>
</evidence>
<keyword evidence="6" id="KW-0418">Kinase</keyword>
<dbReference type="InterPro" id="IPR005467">
    <property type="entry name" value="His_kinase_dom"/>
</dbReference>
<evidence type="ECO:0000313" key="16">
    <source>
        <dbReference type="EMBL" id="MDO3380641.1"/>
    </source>
</evidence>
<evidence type="ECO:0000256" key="4">
    <source>
        <dbReference type="ARBA" id="ARBA00022679"/>
    </source>
</evidence>
<feature type="domain" description="Histidine kinase" evidence="15">
    <location>
        <begin position="136"/>
        <end position="352"/>
    </location>
</feature>
<evidence type="ECO:0000256" key="10">
    <source>
        <dbReference type="ARBA" id="ARBA00023231"/>
    </source>
</evidence>
<dbReference type="CDD" id="cd00082">
    <property type="entry name" value="HisKA"/>
    <property type="match status" value="1"/>
</dbReference>
<dbReference type="InterPro" id="IPR004358">
    <property type="entry name" value="Sig_transdc_His_kin-like_C"/>
</dbReference>
<keyword evidence="8" id="KW-0067">ATP-binding</keyword>
<dbReference type="Proteomes" id="UP001168380">
    <property type="component" value="Unassembled WGS sequence"/>
</dbReference>
<dbReference type="PRINTS" id="PR00344">
    <property type="entry name" value="BCTRLSENSOR"/>
</dbReference>
<gene>
    <name evidence="16" type="primary">glnL</name>
    <name evidence="16" type="ORF">QWI16_00565</name>
</gene>
<dbReference type="RefSeq" id="WP_302710765.1">
    <property type="nucleotide sequence ID" value="NZ_JAULRT010000027.1"/>
</dbReference>
<evidence type="ECO:0000256" key="2">
    <source>
        <dbReference type="ARBA" id="ARBA00012438"/>
    </source>
</evidence>
<keyword evidence="4" id="KW-0808">Transferase</keyword>
<reference evidence="16" key="1">
    <citation type="submission" date="2023-07" db="EMBL/GenBank/DDBJ databases">
        <title>Gilvimarinus algae sp. nov., isolated from the surface of Kelp.</title>
        <authorList>
            <person name="Sun Y.Y."/>
            <person name="Gong Y."/>
            <person name="Du Z.J."/>
        </authorList>
    </citation>
    <scope>NUCLEOTIDE SEQUENCE</scope>
    <source>
        <strain evidence="16">SDUM040014</strain>
    </source>
</reference>
<comment type="catalytic activity">
    <reaction evidence="1">
        <text>ATP + protein L-histidine = ADP + protein N-phospho-L-histidine.</text>
        <dbReference type="EC" id="2.7.13.3"/>
    </reaction>
</comment>
<evidence type="ECO:0000256" key="13">
    <source>
        <dbReference type="ARBA" id="ARBA00042313"/>
    </source>
</evidence>
<keyword evidence="10" id="KW-0535">Nitrogen fixation</keyword>
<evidence type="ECO:0000256" key="11">
    <source>
        <dbReference type="ARBA" id="ARBA00037696"/>
    </source>
</evidence>
<dbReference type="PANTHER" id="PTHR43065:SF16">
    <property type="entry name" value="SENSORY HISTIDINE KINASE_PHOSPHATASE NTRB"/>
    <property type="match status" value="1"/>
</dbReference>
<dbReference type="SUPFAM" id="SSF47384">
    <property type="entry name" value="Homodimeric domain of signal transducing histidine kinase"/>
    <property type="match status" value="1"/>
</dbReference>
<evidence type="ECO:0000256" key="7">
    <source>
        <dbReference type="ARBA" id="ARBA00022801"/>
    </source>
</evidence>
<dbReference type="SUPFAM" id="SSF55785">
    <property type="entry name" value="PYP-like sensor domain (PAS domain)"/>
    <property type="match status" value="1"/>
</dbReference>
<comment type="function">
    <text evidence="11">Member of the two-component regulatory system NtrB/NtrC, which controls expression of the nitrogen-regulated (ntr) genes in response to nitrogen limitation. Under conditions of nitrogen limitation, NtrB autophosphorylates and transfers the phosphoryl group to NtrC. In the presence of nitrogen, acts as a phosphatase that dephosphorylates and inactivates NtrC.</text>
</comment>
<dbReference type="InterPro" id="IPR035965">
    <property type="entry name" value="PAS-like_dom_sf"/>
</dbReference>
<dbReference type="InterPro" id="IPR003661">
    <property type="entry name" value="HisK_dim/P_dom"/>
</dbReference>
<dbReference type="Gene3D" id="3.30.450.20">
    <property type="entry name" value="PAS domain"/>
    <property type="match status" value="1"/>
</dbReference>
<keyword evidence="3" id="KW-0597">Phosphoprotein</keyword>
<dbReference type="InterPro" id="IPR000014">
    <property type="entry name" value="PAS"/>
</dbReference>
<dbReference type="SMART" id="SM00387">
    <property type="entry name" value="HATPase_c"/>
    <property type="match status" value="1"/>
</dbReference>
<keyword evidence="5" id="KW-0547">Nucleotide-binding</keyword>
<dbReference type="SMART" id="SM00091">
    <property type="entry name" value="PAS"/>
    <property type="match status" value="1"/>
</dbReference>
<dbReference type="SMART" id="SM00388">
    <property type="entry name" value="HisKA"/>
    <property type="match status" value="1"/>
</dbReference>
<dbReference type="PROSITE" id="PS50109">
    <property type="entry name" value="HIS_KIN"/>
    <property type="match status" value="1"/>
</dbReference>
<organism evidence="16 17">
    <name type="scientific">Gilvimarinus algae</name>
    <dbReference type="NCBI Taxonomy" id="3058037"/>
    <lineage>
        <taxon>Bacteria</taxon>
        <taxon>Pseudomonadati</taxon>
        <taxon>Pseudomonadota</taxon>
        <taxon>Gammaproteobacteria</taxon>
        <taxon>Cellvibrionales</taxon>
        <taxon>Cellvibrionaceae</taxon>
        <taxon>Gilvimarinus</taxon>
    </lineage>
</organism>
<evidence type="ECO:0000256" key="6">
    <source>
        <dbReference type="ARBA" id="ARBA00022777"/>
    </source>
</evidence>
<keyword evidence="7" id="KW-0378">Hydrolase</keyword>
<evidence type="ECO:0000256" key="12">
    <source>
        <dbReference type="ARBA" id="ARBA00039567"/>
    </source>
</evidence>
<evidence type="ECO:0000256" key="8">
    <source>
        <dbReference type="ARBA" id="ARBA00022840"/>
    </source>
</evidence>
<dbReference type="InterPro" id="IPR003594">
    <property type="entry name" value="HATPase_dom"/>
</dbReference>
<evidence type="ECO:0000256" key="1">
    <source>
        <dbReference type="ARBA" id="ARBA00000085"/>
    </source>
</evidence>
<evidence type="ECO:0000259" key="15">
    <source>
        <dbReference type="PROSITE" id="PS50109"/>
    </source>
</evidence>
<keyword evidence="9" id="KW-0902">Two-component regulatory system</keyword>
<evidence type="ECO:0000256" key="14">
    <source>
        <dbReference type="ARBA" id="ARBA00043094"/>
    </source>
</evidence>
<name>A0ABT8T932_9GAMM</name>
<dbReference type="Gene3D" id="3.30.565.10">
    <property type="entry name" value="Histidine kinase-like ATPase, C-terminal domain"/>
    <property type="match status" value="1"/>
</dbReference>
<evidence type="ECO:0000256" key="9">
    <source>
        <dbReference type="ARBA" id="ARBA00023012"/>
    </source>
</evidence>
<comment type="caution">
    <text evidence="16">The sequence shown here is derived from an EMBL/GenBank/DDBJ whole genome shotgun (WGS) entry which is preliminary data.</text>
</comment>
<dbReference type="Gene3D" id="1.10.287.130">
    <property type="match status" value="1"/>
</dbReference>
<dbReference type="Pfam" id="PF00989">
    <property type="entry name" value="PAS"/>
    <property type="match status" value="1"/>
</dbReference>
<dbReference type="InterPro" id="IPR036097">
    <property type="entry name" value="HisK_dim/P_sf"/>
</dbReference>
<dbReference type="NCBIfam" id="NF008293">
    <property type="entry name" value="PRK11073.1"/>
    <property type="match status" value="1"/>
</dbReference>
<dbReference type="Pfam" id="PF02518">
    <property type="entry name" value="HATPase_c"/>
    <property type="match status" value="1"/>
</dbReference>
<accession>A0ABT8T932</accession>
<dbReference type="InterPro" id="IPR036890">
    <property type="entry name" value="HATPase_C_sf"/>
</dbReference>
<dbReference type="EMBL" id="JAULRT010000027">
    <property type="protein sequence ID" value="MDO3380641.1"/>
    <property type="molecule type" value="Genomic_DNA"/>
</dbReference>
<dbReference type="SUPFAM" id="SSF55874">
    <property type="entry name" value="ATPase domain of HSP90 chaperone/DNA topoisomerase II/histidine kinase"/>
    <property type="match status" value="1"/>
</dbReference>
<dbReference type="PANTHER" id="PTHR43065">
    <property type="entry name" value="SENSOR HISTIDINE KINASE"/>
    <property type="match status" value="1"/>
</dbReference>
<dbReference type="EC" id="2.7.13.3" evidence="2"/>
<evidence type="ECO:0000256" key="3">
    <source>
        <dbReference type="ARBA" id="ARBA00022553"/>
    </source>
</evidence>
<proteinExistence type="predicted"/>
<dbReference type="InterPro" id="IPR013767">
    <property type="entry name" value="PAS_fold"/>
</dbReference>
<sequence>MTPRDIHKPLLDSLSTAIILLDSHLQLCHMNPAAEALLSISNERCQGEPITHFFHESAETPGELLHAANNANHYTKRHAEWQLLNGEQITVDYTVTPFTDNDGLVIEILPIDRLLRISREEMLTSSQETTRVLIRGMAHEIKNPLGGIRGAAQLLARELPNNDLQEYTGIIIDEADRLRNLVDRMLGPNQLPEMGSVNIHEVLERVATMIRAESDDGVRIVRDYDPSIPDIHGDKEQLIQSLLNIARNAMQAMTEQGTPNPTLTLRTRVRRQYTIGRQHHPLVVHMEVIDNGPGIPEDMIKQIFYPMISGRAEGTGLGLTISQHLIHQHNGLIECHSEPGETRFGLFLPMEPTSTNPTPVRNRHAEV</sequence>
<protein>
    <recommendedName>
        <fullName evidence="12">Sensory histidine kinase/phosphatase NtrB</fullName>
        <ecNumber evidence="2">2.7.13.3</ecNumber>
    </recommendedName>
    <alternativeName>
        <fullName evidence="13">Nitrogen regulation protein NR(II)</fullName>
    </alternativeName>
    <alternativeName>
        <fullName evidence="14">Nitrogen regulator II</fullName>
    </alternativeName>
</protein>
<dbReference type="Pfam" id="PF00512">
    <property type="entry name" value="HisKA"/>
    <property type="match status" value="1"/>
</dbReference>
<keyword evidence="17" id="KW-1185">Reference proteome</keyword>